<dbReference type="EMBL" id="PKHA01000005">
    <property type="protein sequence ID" value="PKY98737.1"/>
    <property type="molecule type" value="Genomic_DNA"/>
</dbReference>
<protein>
    <submittedName>
        <fullName evidence="2">Endonuclease</fullName>
    </submittedName>
</protein>
<dbReference type="GO" id="GO:0006506">
    <property type="term" value="P:GPI anchor biosynthetic process"/>
    <property type="evidence" value="ECO:0007669"/>
    <property type="project" value="TreeGrafter"/>
</dbReference>
<dbReference type="SUPFAM" id="SSF56219">
    <property type="entry name" value="DNase I-like"/>
    <property type="match status" value="1"/>
</dbReference>
<name>A0A2I1KT15_9ACTO</name>
<reference evidence="2 3" key="1">
    <citation type="submission" date="2017-12" db="EMBL/GenBank/DDBJ databases">
        <title>Phylogenetic diversity of female urinary microbiome.</title>
        <authorList>
            <person name="Thomas-White K."/>
            <person name="Wolfe A.J."/>
        </authorList>
    </citation>
    <scope>NUCLEOTIDE SEQUENCE [LARGE SCALE GENOMIC DNA]</scope>
    <source>
        <strain evidence="2 3">UMB0319</strain>
    </source>
</reference>
<comment type="caution">
    <text evidence="2">The sequence shown here is derived from an EMBL/GenBank/DDBJ whole genome shotgun (WGS) entry which is preliminary data.</text>
</comment>
<keyword evidence="2" id="KW-0255">Endonuclease</keyword>
<feature type="domain" description="Endonuclease/exonuclease/phosphatase" evidence="1">
    <location>
        <begin position="6"/>
        <end position="276"/>
    </location>
</feature>
<dbReference type="InterPro" id="IPR051916">
    <property type="entry name" value="GPI-anchor_lipid_remodeler"/>
</dbReference>
<dbReference type="PANTHER" id="PTHR14859">
    <property type="entry name" value="CALCOFLUOR WHITE HYPERSENSITIVE PROTEIN PRECURSOR"/>
    <property type="match status" value="1"/>
</dbReference>
<accession>A0A2I1KT15</accession>
<dbReference type="Gene3D" id="3.60.10.10">
    <property type="entry name" value="Endonuclease/exonuclease/phosphatase"/>
    <property type="match status" value="1"/>
</dbReference>
<dbReference type="GO" id="GO:0016020">
    <property type="term" value="C:membrane"/>
    <property type="evidence" value="ECO:0007669"/>
    <property type="project" value="GOC"/>
</dbReference>
<proteinExistence type="predicted"/>
<dbReference type="Proteomes" id="UP000234778">
    <property type="component" value="Unassembled WGS sequence"/>
</dbReference>
<keyword evidence="2" id="KW-0378">Hydrolase</keyword>
<dbReference type="GO" id="GO:0004519">
    <property type="term" value="F:endonuclease activity"/>
    <property type="evidence" value="ECO:0007669"/>
    <property type="project" value="UniProtKB-KW"/>
</dbReference>
<dbReference type="AlphaFoldDB" id="A0A2I1KT15"/>
<dbReference type="RefSeq" id="WP_034236427.1">
    <property type="nucleotide sequence ID" value="NZ_CP136961.1"/>
</dbReference>
<dbReference type="GeneID" id="81708583"/>
<evidence type="ECO:0000259" key="1">
    <source>
        <dbReference type="Pfam" id="PF03372"/>
    </source>
</evidence>
<dbReference type="Pfam" id="PF03372">
    <property type="entry name" value="Exo_endo_phos"/>
    <property type="match status" value="1"/>
</dbReference>
<keyword evidence="2" id="KW-0540">Nuclease</keyword>
<dbReference type="InterPro" id="IPR036691">
    <property type="entry name" value="Endo/exonu/phosph_ase_sf"/>
</dbReference>
<evidence type="ECO:0000313" key="2">
    <source>
        <dbReference type="EMBL" id="PKY98737.1"/>
    </source>
</evidence>
<sequence length="335" mass="34898">MIRLLTLNLQHGLPGPGALHDPATAALAEATITEAAVARRVLAALADQLSEIGPDVIALQEVDLGQARSGRLNQTAELARALGWSGYRFAATYAGAVTGLRRRPLRSALSSPADDVLGPARVAAGLPVAGFGNALLTRLPVESWSVQRLGRGPALVTRRGEPWWDPRSYKVFTATARGQLAATVRVPGWREPLTVSTAHLATRGDVAARQLAAAWAALATRPGAHVLAGDLNLRSSRLRELGLAREVGEGPTYPSGRLSHRIDHLLTDPWPVGADGSPLTASHLGGAGGAQSGAGEAGAVGVRPVLRAVAWSVRELVVSDHAATWVDLEAAGTRA</sequence>
<gene>
    <name evidence="2" type="ORF">CYJ26_06515</name>
</gene>
<evidence type="ECO:0000313" key="3">
    <source>
        <dbReference type="Proteomes" id="UP000234778"/>
    </source>
</evidence>
<dbReference type="PANTHER" id="PTHR14859:SF15">
    <property type="entry name" value="ENDONUCLEASE_EXONUCLEASE_PHOSPHATASE DOMAIN-CONTAINING PROTEIN"/>
    <property type="match status" value="1"/>
</dbReference>
<dbReference type="InterPro" id="IPR005135">
    <property type="entry name" value="Endo/exonuclease/phosphatase"/>
</dbReference>
<organism evidence="2 3">
    <name type="scientific">Actinomyces urogenitalis</name>
    <dbReference type="NCBI Taxonomy" id="103621"/>
    <lineage>
        <taxon>Bacteria</taxon>
        <taxon>Bacillati</taxon>
        <taxon>Actinomycetota</taxon>
        <taxon>Actinomycetes</taxon>
        <taxon>Actinomycetales</taxon>
        <taxon>Actinomycetaceae</taxon>
        <taxon>Actinomyces</taxon>
    </lineage>
</organism>